<evidence type="ECO:0000313" key="3">
    <source>
        <dbReference type="Proteomes" id="UP000494329"/>
    </source>
</evidence>
<reference evidence="2 3" key="1">
    <citation type="submission" date="2020-04" db="EMBL/GenBank/DDBJ databases">
        <authorList>
            <person name="De Canck E."/>
        </authorList>
    </citation>
    <scope>NUCLEOTIDE SEQUENCE [LARGE SCALE GENOMIC DNA]</scope>
    <source>
        <strain evidence="2 3">LMG 29739</strain>
    </source>
</reference>
<name>A0A6J5DKC8_9BURK</name>
<sequence length="95" mass="10061">MWIGGFCGANSHLTYAGGEAGIYAEACWFKARTASTRGLMAVTLRCTLLMYVDEATSRPVCAVNDRNGFTNGGGRTIHDAPTNGGHPNSGHRASR</sequence>
<gene>
    <name evidence="2" type="ORF">LMG29739_02016</name>
</gene>
<accession>A0A6J5DKC8</accession>
<dbReference type="AlphaFoldDB" id="A0A6J5DKC8"/>
<proteinExistence type="predicted"/>
<dbReference type="EMBL" id="CADIKF010000012">
    <property type="protein sequence ID" value="CAB3754740.1"/>
    <property type="molecule type" value="Genomic_DNA"/>
</dbReference>
<evidence type="ECO:0000256" key="1">
    <source>
        <dbReference type="SAM" id="MobiDB-lite"/>
    </source>
</evidence>
<organism evidence="2 3">
    <name type="scientific">Paraburkholderia solisilvae</name>
    <dbReference type="NCBI Taxonomy" id="624376"/>
    <lineage>
        <taxon>Bacteria</taxon>
        <taxon>Pseudomonadati</taxon>
        <taxon>Pseudomonadota</taxon>
        <taxon>Betaproteobacteria</taxon>
        <taxon>Burkholderiales</taxon>
        <taxon>Burkholderiaceae</taxon>
        <taxon>Paraburkholderia</taxon>
    </lineage>
</organism>
<protein>
    <submittedName>
        <fullName evidence="2">Uncharacterized protein</fullName>
    </submittedName>
</protein>
<dbReference type="Proteomes" id="UP000494329">
    <property type="component" value="Unassembled WGS sequence"/>
</dbReference>
<feature type="region of interest" description="Disordered" evidence="1">
    <location>
        <begin position="71"/>
        <end position="95"/>
    </location>
</feature>
<evidence type="ECO:0000313" key="2">
    <source>
        <dbReference type="EMBL" id="CAB3754740.1"/>
    </source>
</evidence>
<keyword evidence="3" id="KW-1185">Reference proteome</keyword>